<dbReference type="Proteomes" id="UP001367508">
    <property type="component" value="Unassembled WGS sequence"/>
</dbReference>
<gene>
    <name evidence="1" type="ORF">VNO77_01115</name>
</gene>
<dbReference type="AlphaFoldDB" id="A0AAN9MVY3"/>
<reference evidence="1 2" key="1">
    <citation type="submission" date="2024-01" db="EMBL/GenBank/DDBJ databases">
        <title>The genomes of 5 underutilized Papilionoideae crops provide insights into root nodulation and disease resistanc.</title>
        <authorList>
            <person name="Jiang F."/>
        </authorList>
    </citation>
    <scope>NUCLEOTIDE SEQUENCE [LARGE SCALE GENOMIC DNA]</scope>
    <source>
        <strain evidence="1">LVBAO_FW01</strain>
        <tissue evidence="1">Leaves</tissue>
    </source>
</reference>
<accession>A0AAN9MVY3</accession>
<sequence>MLFDNDVFFNLSIWMVEELDLWYHLSSDCGPPERYVQDFVLMNITNLIHENMGYLIGWLLGYTTWTQAVLPVTIVYADTHHHMNGDTLDSSYLVLLRSQREVGSCSKGDFLCCTFTLPISFNTNTMLCLGLRVKVMCKKGNGICDRWGSNRVVATYPKISEDN</sequence>
<organism evidence="1 2">
    <name type="scientific">Canavalia gladiata</name>
    <name type="common">Sword bean</name>
    <name type="synonym">Dolichos gladiatus</name>
    <dbReference type="NCBI Taxonomy" id="3824"/>
    <lineage>
        <taxon>Eukaryota</taxon>
        <taxon>Viridiplantae</taxon>
        <taxon>Streptophyta</taxon>
        <taxon>Embryophyta</taxon>
        <taxon>Tracheophyta</taxon>
        <taxon>Spermatophyta</taxon>
        <taxon>Magnoliopsida</taxon>
        <taxon>eudicotyledons</taxon>
        <taxon>Gunneridae</taxon>
        <taxon>Pentapetalae</taxon>
        <taxon>rosids</taxon>
        <taxon>fabids</taxon>
        <taxon>Fabales</taxon>
        <taxon>Fabaceae</taxon>
        <taxon>Papilionoideae</taxon>
        <taxon>50 kb inversion clade</taxon>
        <taxon>NPAAA clade</taxon>
        <taxon>indigoferoid/millettioid clade</taxon>
        <taxon>Phaseoleae</taxon>
        <taxon>Canavalia</taxon>
    </lineage>
</organism>
<evidence type="ECO:0000313" key="2">
    <source>
        <dbReference type="Proteomes" id="UP001367508"/>
    </source>
</evidence>
<proteinExistence type="predicted"/>
<keyword evidence="2" id="KW-1185">Reference proteome</keyword>
<protein>
    <submittedName>
        <fullName evidence="1">Uncharacterized protein</fullName>
    </submittedName>
</protein>
<evidence type="ECO:0000313" key="1">
    <source>
        <dbReference type="EMBL" id="KAK7359167.1"/>
    </source>
</evidence>
<name>A0AAN9MVY3_CANGL</name>
<comment type="caution">
    <text evidence="1">The sequence shown here is derived from an EMBL/GenBank/DDBJ whole genome shotgun (WGS) entry which is preliminary data.</text>
</comment>
<dbReference type="EMBL" id="JAYMYQ010000001">
    <property type="protein sequence ID" value="KAK7359167.1"/>
    <property type="molecule type" value="Genomic_DNA"/>
</dbReference>